<keyword evidence="5" id="KW-1185">Reference proteome</keyword>
<dbReference type="GO" id="GO:0000160">
    <property type="term" value="P:phosphorelay signal transduction system"/>
    <property type="evidence" value="ECO:0007669"/>
    <property type="project" value="InterPro"/>
</dbReference>
<dbReference type="InterPro" id="IPR029787">
    <property type="entry name" value="Nucleotide_cyclase"/>
</dbReference>
<accession>E7G5X1</accession>
<dbReference type="GO" id="GO:0006355">
    <property type="term" value="P:regulation of DNA-templated transcription"/>
    <property type="evidence" value="ECO:0007669"/>
    <property type="project" value="InterPro"/>
</dbReference>
<protein>
    <recommendedName>
        <fullName evidence="3">GGDEF domain-containing protein</fullName>
    </recommendedName>
</protein>
<organism evidence="4 5">
    <name type="scientific">Coprobacillus cateniformis</name>
    <dbReference type="NCBI Taxonomy" id="100884"/>
    <lineage>
        <taxon>Bacteria</taxon>
        <taxon>Bacillati</taxon>
        <taxon>Bacillota</taxon>
        <taxon>Erysipelotrichia</taxon>
        <taxon>Erysipelotrichales</taxon>
        <taxon>Coprobacillaceae</taxon>
        <taxon>Coprobacillus</taxon>
    </lineage>
</organism>
<evidence type="ECO:0000256" key="2">
    <source>
        <dbReference type="ARBA" id="ARBA00023125"/>
    </source>
</evidence>
<dbReference type="InterPro" id="IPR001867">
    <property type="entry name" value="OmpR/PhoB-type_DNA-bd"/>
</dbReference>
<dbReference type="EMBL" id="ADKX01000001">
    <property type="protein sequence ID" value="EFW06622.1"/>
    <property type="molecule type" value="Genomic_DNA"/>
</dbReference>
<evidence type="ECO:0000313" key="5">
    <source>
        <dbReference type="Proteomes" id="UP000003157"/>
    </source>
</evidence>
<dbReference type="GeneID" id="78229416"/>
<dbReference type="SMART" id="SM01043">
    <property type="entry name" value="BTAD"/>
    <property type="match status" value="1"/>
</dbReference>
<dbReference type="PROSITE" id="PS50887">
    <property type="entry name" value="GGDEF"/>
    <property type="match status" value="1"/>
</dbReference>
<dbReference type="InterPro" id="IPR005158">
    <property type="entry name" value="BTAD"/>
</dbReference>
<dbReference type="PANTHER" id="PTHR35807:SF2">
    <property type="entry name" value="TRANSCRIPTIONAL ACTIVATOR DOMAIN"/>
    <property type="match status" value="1"/>
</dbReference>
<dbReference type="PANTHER" id="PTHR35807">
    <property type="entry name" value="TRANSCRIPTIONAL REGULATOR REDD-RELATED"/>
    <property type="match status" value="1"/>
</dbReference>
<dbReference type="InterPro" id="IPR000160">
    <property type="entry name" value="GGDEF_dom"/>
</dbReference>
<dbReference type="InterPro" id="IPR051677">
    <property type="entry name" value="AfsR-DnrI-RedD_regulator"/>
</dbReference>
<feature type="domain" description="GGDEF" evidence="3">
    <location>
        <begin position="305"/>
        <end position="397"/>
    </location>
</feature>
<dbReference type="STRING" id="100884.GCA_000269565_01541"/>
<dbReference type="InterPro" id="IPR043128">
    <property type="entry name" value="Rev_trsase/Diguanyl_cyclase"/>
</dbReference>
<dbReference type="InterPro" id="IPR016032">
    <property type="entry name" value="Sig_transdc_resp-reg_C-effctor"/>
</dbReference>
<dbReference type="InterPro" id="IPR011990">
    <property type="entry name" value="TPR-like_helical_dom_sf"/>
</dbReference>
<dbReference type="RefSeq" id="WP_008787287.1">
    <property type="nucleotide sequence ID" value="NZ_AKCB01000001.1"/>
</dbReference>
<dbReference type="eggNOG" id="COG3629">
    <property type="taxonomic scope" value="Bacteria"/>
</dbReference>
<dbReference type="SUPFAM" id="SSF55073">
    <property type="entry name" value="Nucleotide cyclase"/>
    <property type="match status" value="1"/>
</dbReference>
<dbReference type="Pfam" id="PF03704">
    <property type="entry name" value="BTAD"/>
    <property type="match status" value="1"/>
</dbReference>
<dbReference type="OrthoDB" id="142950at2"/>
<dbReference type="Gene3D" id="1.10.10.10">
    <property type="entry name" value="Winged helix-like DNA-binding domain superfamily/Winged helix DNA-binding domain"/>
    <property type="match status" value="1"/>
</dbReference>
<dbReference type="SUPFAM" id="SSF48452">
    <property type="entry name" value="TPR-like"/>
    <property type="match status" value="1"/>
</dbReference>
<dbReference type="Proteomes" id="UP000003157">
    <property type="component" value="Unassembled WGS sequence"/>
</dbReference>
<dbReference type="Gene3D" id="1.25.40.10">
    <property type="entry name" value="Tetratricopeptide repeat domain"/>
    <property type="match status" value="1"/>
</dbReference>
<reference evidence="4 5" key="1">
    <citation type="submission" date="2010-12" db="EMBL/GenBank/DDBJ databases">
        <title>The Genome Sequence of Coprobacillus sp. strain 29_1.</title>
        <authorList>
            <consortium name="The Broad Institute Genome Sequencing Platform"/>
            <person name="Earl A."/>
            <person name="Ward D."/>
            <person name="Feldgarden M."/>
            <person name="Gevers D."/>
            <person name="Daigneault M."/>
            <person name="Sibley C.D."/>
            <person name="White A."/>
            <person name="Strauss J."/>
            <person name="Allen-Vercoe E."/>
            <person name="Young S.K."/>
            <person name="Zeng Q."/>
            <person name="Gargeya S."/>
            <person name="Fitzgerald M."/>
            <person name="Haas B."/>
            <person name="Abouelleil A."/>
            <person name="Alvarado L."/>
            <person name="Arachchi H.M."/>
            <person name="Berlin A."/>
            <person name="Brown A."/>
            <person name="Chapman S.B."/>
            <person name="Chen Z."/>
            <person name="Dunbar C."/>
            <person name="Freedman E."/>
            <person name="Gearin G."/>
            <person name="Gellesch M."/>
            <person name="Goldberg J."/>
            <person name="Griggs A."/>
            <person name="Gujja S."/>
            <person name="Heilman E."/>
            <person name="Heiman D."/>
            <person name="Howarth C."/>
            <person name="Larson L."/>
            <person name="Lui A."/>
            <person name="MacDonald P.J.P."/>
            <person name="Mehta T."/>
            <person name="Montmayeur A."/>
            <person name="Murphy C."/>
            <person name="Neiman D."/>
            <person name="Pearson M."/>
            <person name="Priest M."/>
            <person name="Roberts A."/>
            <person name="Saif S."/>
            <person name="Shea T."/>
            <person name="Shenoy N."/>
            <person name="Sisk P."/>
            <person name="Stolte C."/>
            <person name="Sykes S."/>
            <person name="White J."/>
            <person name="Yandava C."/>
            <person name="Nusbaum C."/>
            <person name="Birren B."/>
        </authorList>
    </citation>
    <scope>NUCLEOTIDE SEQUENCE [LARGE SCALE GENOMIC DNA]</scope>
    <source>
        <strain evidence="4 5">29_1</strain>
    </source>
</reference>
<evidence type="ECO:0000313" key="4">
    <source>
        <dbReference type="EMBL" id="EFW06622.1"/>
    </source>
</evidence>
<proteinExistence type="inferred from homology"/>
<dbReference type="Pfam" id="PF00486">
    <property type="entry name" value="Trans_reg_C"/>
    <property type="match status" value="1"/>
</dbReference>
<keyword evidence="2" id="KW-0238">DNA-binding</keyword>
<comment type="caution">
    <text evidence="4">The sequence shown here is derived from an EMBL/GenBank/DDBJ whole genome shotgun (WGS) entry which is preliminary data.</text>
</comment>
<name>E7G5X1_9FIRM</name>
<dbReference type="AlphaFoldDB" id="E7G5X1"/>
<evidence type="ECO:0000256" key="1">
    <source>
        <dbReference type="ARBA" id="ARBA00005820"/>
    </source>
</evidence>
<gene>
    <name evidence="4" type="ORF">HMPREF9488_00159</name>
</gene>
<dbReference type="SUPFAM" id="SSF46894">
    <property type="entry name" value="C-terminal effector domain of the bipartite response regulators"/>
    <property type="match status" value="1"/>
</dbReference>
<dbReference type="InterPro" id="IPR036388">
    <property type="entry name" value="WH-like_DNA-bd_sf"/>
</dbReference>
<evidence type="ECO:0000259" key="3">
    <source>
        <dbReference type="PROSITE" id="PS50887"/>
    </source>
</evidence>
<dbReference type="HOGENOM" id="CLU_054920_0_0_9"/>
<dbReference type="Gene3D" id="3.30.70.270">
    <property type="match status" value="1"/>
</dbReference>
<comment type="similarity">
    <text evidence="1">Belongs to the AfsR/DnrI/RedD regulatory family.</text>
</comment>
<dbReference type="GO" id="GO:0003677">
    <property type="term" value="F:DNA binding"/>
    <property type="evidence" value="ECO:0007669"/>
    <property type="project" value="UniProtKB-KW"/>
</dbReference>
<sequence>MKMQDQIIYVTMFNNFTMNYNNIILGKDQMKSKKLFKLLVYLLYYHQRFISSEELIDILWYEDEVENPIAALKNLIYRLRTLLKQQLNLYDFVITGQGGYLINRQYTIEIDAYLFEKYNLELVSRHQENELYNKFLTLYTGYFLSDIDDYHILSLNAYYHTLYLSRVIDCAKLLKQQKKYTMMEKLAQGALAIDNLNEDLYIILIESLYLQQKYHESIETYRATTDLLYKTMGVQPSSKMRDLYEIIRQESHDEGHINDIQKDLTLENKEGAFFCEYGAFKDIYNMQMRMMDRLGICAHLCLITIKTSFLYTDLESEYIKKIMQKIQNALIHKLRTGDIVSRYSFNQFIVLLPACDFKNANMVMERVLNTVITSAIQKKMIIDISIEEVGLMSLKEA</sequence>